<feature type="compositionally biased region" description="Polar residues" evidence="8">
    <location>
        <begin position="1"/>
        <end position="10"/>
    </location>
</feature>
<comment type="similarity">
    <text evidence="2">Belongs to the binding-protein-dependent transport system permease family. FecCD subfamily.</text>
</comment>
<organism evidence="10 11">
    <name type="scientific">Nocardioides kribbensis</name>
    <dbReference type="NCBI Taxonomy" id="305517"/>
    <lineage>
        <taxon>Bacteria</taxon>
        <taxon>Bacillati</taxon>
        <taxon>Actinomycetota</taxon>
        <taxon>Actinomycetes</taxon>
        <taxon>Propionibacteriales</taxon>
        <taxon>Nocardioidaceae</taxon>
        <taxon>Nocardioides</taxon>
    </lineage>
</organism>
<evidence type="ECO:0000256" key="7">
    <source>
        <dbReference type="ARBA" id="ARBA00023136"/>
    </source>
</evidence>
<comment type="subcellular location">
    <subcellularLocation>
        <location evidence="1">Cell membrane</location>
        <topology evidence="1">Multi-pass membrane protein</topology>
    </subcellularLocation>
</comment>
<dbReference type="InterPro" id="IPR037294">
    <property type="entry name" value="ABC_BtuC-like"/>
</dbReference>
<accession>A0ABV1P013</accession>
<dbReference type="Proteomes" id="UP001482520">
    <property type="component" value="Unassembled WGS sequence"/>
</dbReference>
<dbReference type="RefSeq" id="WP_349505125.1">
    <property type="nucleotide sequence ID" value="NZ_JBEFDI010000049.1"/>
</dbReference>
<dbReference type="Pfam" id="PF01032">
    <property type="entry name" value="FecCD"/>
    <property type="match status" value="1"/>
</dbReference>
<keyword evidence="7 9" id="KW-0472">Membrane</keyword>
<proteinExistence type="inferred from homology"/>
<dbReference type="PANTHER" id="PTHR30472">
    <property type="entry name" value="FERRIC ENTEROBACTIN TRANSPORT SYSTEM PERMEASE PROTEIN"/>
    <property type="match status" value="1"/>
</dbReference>
<protein>
    <submittedName>
        <fullName evidence="10">Iron ABC transporter permease</fullName>
    </submittedName>
</protein>
<keyword evidence="11" id="KW-1185">Reference proteome</keyword>
<feature type="transmembrane region" description="Helical" evidence="9">
    <location>
        <begin position="196"/>
        <end position="216"/>
    </location>
</feature>
<keyword evidence="6 9" id="KW-1133">Transmembrane helix</keyword>
<evidence type="ECO:0000256" key="3">
    <source>
        <dbReference type="ARBA" id="ARBA00022448"/>
    </source>
</evidence>
<evidence type="ECO:0000256" key="6">
    <source>
        <dbReference type="ARBA" id="ARBA00022989"/>
    </source>
</evidence>
<evidence type="ECO:0000313" key="11">
    <source>
        <dbReference type="Proteomes" id="UP001482520"/>
    </source>
</evidence>
<keyword evidence="4" id="KW-1003">Cell membrane</keyword>
<feature type="transmembrane region" description="Helical" evidence="9">
    <location>
        <begin position="237"/>
        <end position="263"/>
    </location>
</feature>
<dbReference type="InterPro" id="IPR000522">
    <property type="entry name" value="ABC_transptr_permease_BtuC"/>
</dbReference>
<feature type="transmembrane region" description="Helical" evidence="9">
    <location>
        <begin position="353"/>
        <end position="374"/>
    </location>
</feature>
<comment type="caution">
    <text evidence="10">The sequence shown here is derived from an EMBL/GenBank/DDBJ whole genome shotgun (WGS) entry which is preliminary data.</text>
</comment>
<evidence type="ECO:0000256" key="4">
    <source>
        <dbReference type="ARBA" id="ARBA00022475"/>
    </source>
</evidence>
<evidence type="ECO:0000256" key="2">
    <source>
        <dbReference type="ARBA" id="ARBA00007935"/>
    </source>
</evidence>
<evidence type="ECO:0000256" key="8">
    <source>
        <dbReference type="SAM" id="MobiDB-lite"/>
    </source>
</evidence>
<evidence type="ECO:0000256" key="9">
    <source>
        <dbReference type="SAM" id="Phobius"/>
    </source>
</evidence>
<feature type="region of interest" description="Disordered" evidence="8">
    <location>
        <begin position="1"/>
        <end position="45"/>
    </location>
</feature>
<evidence type="ECO:0000256" key="1">
    <source>
        <dbReference type="ARBA" id="ARBA00004651"/>
    </source>
</evidence>
<feature type="transmembrane region" description="Helical" evidence="9">
    <location>
        <begin position="325"/>
        <end position="347"/>
    </location>
</feature>
<feature type="transmembrane region" description="Helical" evidence="9">
    <location>
        <begin position="154"/>
        <end position="184"/>
    </location>
</feature>
<feature type="transmembrane region" description="Helical" evidence="9">
    <location>
        <begin position="283"/>
        <end position="313"/>
    </location>
</feature>
<sequence length="381" mass="37820">MSAPSTTRTGPASAGRPQGPSGAAAGRVAPDASSPGPVEVARRGLVAGRRRRRRRRAVVTVALAAVALTLSALALMLGDFRLSVGQVVGALVGSDDDLAARFVVVDLRAPRLVLGVLVGLAFGLAGALFQSVLRNPLASPDVIGISQGASAGAVAALLLGGATGAAVSASALVGGALVGLLLYAVAWRQGMTGHRFVLAGIGVAYVCSSVVGYLLTRSEVNEAQAALLWMTGSLAQATWGLVVTLGVALAVLVPLVVLVARGLDLLLLGDEQAAGLGIRPEVVRALVIALGVGLACVATAAAGPVAFVAFTAAPVARRLLGDGSLALLQAALVGVVLVVGADVVAQHLLPADLAVPVGVVTGAVGGPYLIWLMASGRTRTA</sequence>
<dbReference type="PANTHER" id="PTHR30472:SF24">
    <property type="entry name" value="FERRIC ENTEROBACTIN TRANSPORT SYSTEM PERMEASE PROTEIN FEPG"/>
    <property type="match status" value="1"/>
</dbReference>
<name>A0ABV1P013_9ACTN</name>
<gene>
    <name evidence="10" type="ORF">V6R90_12410</name>
</gene>
<evidence type="ECO:0000256" key="5">
    <source>
        <dbReference type="ARBA" id="ARBA00022692"/>
    </source>
</evidence>
<reference evidence="10 11" key="1">
    <citation type="submission" date="2024-02" db="EMBL/GenBank/DDBJ databases">
        <title>Full genome sequence of Nocardioides kribbensis.</title>
        <authorList>
            <person name="Poletto B.L."/>
            <person name="Silva G."/>
            <person name="Galante D."/>
            <person name="Campos K.R."/>
            <person name="Santos M.B.N."/>
            <person name="Sacchi C.T."/>
        </authorList>
    </citation>
    <scope>NUCLEOTIDE SEQUENCE [LARGE SCALE GENOMIC DNA]</scope>
    <source>
        <strain evidence="10 11">O4R</strain>
    </source>
</reference>
<keyword evidence="3" id="KW-0813">Transport</keyword>
<dbReference type="CDD" id="cd06550">
    <property type="entry name" value="TM_ABC_iron-siderophores_like"/>
    <property type="match status" value="1"/>
</dbReference>
<dbReference type="EMBL" id="JBEGDP010000013">
    <property type="protein sequence ID" value="MEQ7848079.1"/>
    <property type="molecule type" value="Genomic_DNA"/>
</dbReference>
<dbReference type="SUPFAM" id="SSF81345">
    <property type="entry name" value="ABC transporter involved in vitamin B12 uptake, BtuC"/>
    <property type="match status" value="1"/>
</dbReference>
<feature type="transmembrane region" description="Helical" evidence="9">
    <location>
        <begin position="112"/>
        <end position="133"/>
    </location>
</feature>
<keyword evidence="5 9" id="KW-0812">Transmembrane</keyword>
<dbReference type="Gene3D" id="1.10.3470.10">
    <property type="entry name" value="ABC transporter involved in vitamin B12 uptake, BtuC"/>
    <property type="match status" value="1"/>
</dbReference>
<evidence type="ECO:0000313" key="10">
    <source>
        <dbReference type="EMBL" id="MEQ7848079.1"/>
    </source>
</evidence>
<feature type="transmembrane region" description="Helical" evidence="9">
    <location>
        <begin position="57"/>
        <end position="77"/>
    </location>
</feature>